<evidence type="ECO:0000256" key="1">
    <source>
        <dbReference type="SAM" id="Coils"/>
    </source>
</evidence>
<dbReference type="AlphaFoldDB" id="A0A1Q3BHT4"/>
<gene>
    <name evidence="3" type="ORF">CFOL_v3_11101</name>
</gene>
<feature type="compositionally biased region" description="Polar residues" evidence="2">
    <location>
        <begin position="135"/>
        <end position="148"/>
    </location>
</feature>
<sequence length="155" mass="18102">MDKLLEFGRKALLYVRVLSGYEERRIRNYRLQLERRLQQAQEKKIALRKIPEQAVLAEVRRMVEQMQAVNKKLEETETAIEEYFKPIHKEAEMIMKMQLDGEEARMKEMRTVMQRQALLEKAEAEKAAIAKSAVNNQQIEDSTSTTACQADKATE</sequence>
<dbReference type="InParanoid" id="A0A1Q3BHT4"/>
<evidence type="ECO:0000313" key="3">
    <source>
        <dbReference type="EMBL" id="GAV67596.1"/>
    </source>
</evidence>
<dbReference type="OrthoDB" id="1929657at2759"/>
<dbReference type="Proteomes" id="UP000187406">
    <property type="component" value="Unassembled WGS sequence"/>
</dbReference>
<keyword evidence="1" id="KW-0175">Coiled coil</keyword>
<feature type="coiled-coil region" evidence="1">
    <location>
        <begin position="23"/>
        <end position="79"/>
    </location>
</feature>
<dbReference type="PANTHER" id="PTHR35749">
    <property type="entry name" value="OSJNBA0084A10.10 PROTEIN"/>
    <property type="match status" value="1"/>
</dbReference>
<reference evidence="4" key="1">
    <citation type="submission" date="2016-04" db="EMBL/GenBank/DDBJ databases">
        <title>Cephalotus genome sequencing.</title>
        <authorList>
            <person name="Fukushima K."/>
            <person name="Hasebe M."/>
            <person name="Fang X."/>
        </authorList>
    </citation>
    <scope>NUCLEOTIDE SEQUENCE [LARGE SCALE GENOMIC DNA]</scope>
    <source>
        <strain evidence="4">cv. St1</strain>
    </source>
</reference>
<protein>
    <submittedName>
        <fullName evidence="3">Uncharacterized protein</fullName>
    </submittedName>
</protein>
<accession>A0A1Q3BHT4</accession>
<comment type="caution">
    <text evidence="3">The sequence shown here is derived from an EMBL/GenBank/DDBJ whole genome shotgun (WGS) entry which is preliminary data.</text>
</comment>
<dbReference type="EMBL" id="BDDD01000571">
    <property type="protein sequence ID" value="GAV67596.1"/>
    <property type="molecule type" value="Genomic_DNA"/>
</dbReference>
<evidence type="ECO:0000313" key="4">
    <source>
        <dbReference type="Proteomes" id="UP000187406"/>
    </source>
</evidence>
<name>A0A1Q3BHT4_CEPFO</name>
<keyword evidence="4" id="KW-1185">Reference proteome</keyword>
<dbReference type="PANTHER" id="PTHR35749:SF1">
    <property type="entry name" value="OSJNBA0084A10.10 PROTEIN"/>
    <property type="match status" value="1"/>
</dbReference>
<evidence type="ECO:0000256" key="2">
    <source>
        <dbReference type="SAM" id="MobiDB-lite"/>
    </source>
</evidence>
<dbReference type="STRING" id="3775.A0A1Q3BHT4"/>
<dbReference type="FunCoup" id="A0A1Q3BHT4">
    <property type="interactions" value="975"/>
</dbReference>
<feature type="region of interest" description="Disordered" evidence="2">
    <location>
        <begin position="135"/>
        <end position="155"/>
    </location>
</feature>
<proteinExistence type="predicted"/>
<organism evidence="3 4">
    <name type="scientific">Cephalotus follicularis</name>
    <name type="common">Albany pitcher plant</name>
    <dbReference type="NCBI Taxonomy" id="3775"/>
    <lineage>
        <taxon>Eukaryota</taxon>
        <taxon>Viridiplantae</taxon>
        <taxon>Streptophyta</taxon>
        <taxon>Embryophyta</taxon>
        <taxon>Tracheophyta</taxon>
        <taxon>Spermatophyta</taxon>
        <taxon>Magnoliopsida</taxon>
        <taxon>eudicotyledons</taxon>
        <taxon>Gunneridae</taxon>
        <taxon>Pentapetalae</taxon>
        <taxon>rosids</taxon>
        <taxon>fabids</taxon>
        <taxon>Oxalidales</taxon>
        <taxon>Cephalotaceae</taxon>
        <taxon>Cephalotus</taxon>
    </lineage>
</organism>